<dbReference type="eggNOG" id="COG3119">
    <property type="taxonomic scope" value="Bacteria"/>
</dbReference>
<feature type="transmembrane region" description="Helical" evidence="1">
    <location>
        <begin position="599"/>
        <end position="619"/>
    </location>
</feature>
<organism evidence="2 3">
    <name type="scientific">Alkalihalophilus pseudofirmus (strain ATCC BAA-2126 / JCM 17055 / OF4)</name>
    <name type="common">Bacillus pseudofirmus</name>
    <dbReference type="NCBI Taxonomy" id="398511"/>
    <lineage>
        <taxon>Bacteria</taxon>
        <taxon>Bacillati</taxon>
        <taxon>Bacillota</taxon>
        <taxon>Bacilli</taxon>
        <taxon>Bacillales</taxon>
        <taxon>Bacillaceae</taxon>
        <taxon>Alkalihalophilus</taxon>
    </lineage>
</organism>
<feature type="transmembrane region" description="Helical" evidence="1">
    <location>
        <begin position="429"/>
        <end position="447"/>
    </location>
</feature>
<reference evidence="2 3" key="1">
    <citation type="journal article" date="2011" name="Environ. Microbiol.">
        <title>Genome of alkaliphilic Bacillus pseudofirmus OF4 reveals adaptations that support the ability to grow in an external pH range from 7.5 to 11.4.</title>
        <authorList>
            <person name="Janto B."/>
            <person name="Ahmed A."/>
            <person name="Ito M."/>
            <person name="Liu J."/>
            <person name="Hicks D.B."/>
            <person name="Pagni S."/>
            <person name="Fackelmayer O.J."/>
            <person name="Smith T.A."/>
            <person name="Earl J."/>
            <person name="Elbourne L.D."/>
            <person name="Hassan K."/>
            <person name="Paulsen I.T."/>
            <person name="Kolsto A.B."/>
            <person name="Tourasse N.J."/>
            <person name="Ehrlich G.D."/>
            <person name="Boissy R."/>
            <person name="Ivey D.M."/>
            <person name="Li G."/>
            <person name="Xue Y."/>
            <person name="Ma Y."/>
            <person name="Hu F.Z."/>
            <person name="Krulwich T.A."/>
        </authorList>
    </citation>
    <scope>NUCLEOTIDE SEQUENCE [LARGE SCALE GENOMIC DNA]</scope>
    <source>
        <strain evidence="3">ATCC BAA-2126 / JCM 17055 / OF4</strain>
    </source>
</reference>
<feature type="transmembrane region" description="Helical" evidence="1">
    <location>
        <begin position="574"/>
        <end position="592"/>
    </location>
</feature>
<keyword evidence="1" id="KW-1133">Transmembrane helix</keyword>
<dbReference type="HOGENOM" id="CLU_013382_1_0_9"/>
<feature type="transmembrane region" description="Helical" evidence="1">
    <location>
        <begin position="662"/>
        <end position="679"/>
    </location>
</feature>
<dbReference type="KEGG" id="bpf:BpOF4_09270"/>
<feature type="transmembrane region" description="Helical" evidence="1">
    <location>
        <begin position="28"/>
        <end position="48"/>
    </location>
</feature>
<feature type="transmembrane region" description="Helical" evidence="1">
    <location>
        <begin position="713"/>
        <end position="731"/>
    </location>
</feature>
<proteinExistence type="predicted"/>
<feature type="transmembrane region" description="Helical" evidence="1">
    <location>
        <begin position="400"/>
        <end position="420"/>
    </location>
</feature>
<feature type="transmembrane region" description="Helical" evidence="1">
    <location>
        <begin position="453"/>
        <end position="475"/>
    </location>
</feature>
<evidence type="ECO:0000313" key="2">
    <source>
        <dbReference type="EMBL" id="ADC49909.1"/>
    </source>
</evidence>
<dbReference type="EMBL" id="CP001878">
    <property type="protein sequence ID" value="ADC49909.1"/>
    <property type="molecule type" value="Genomic_DNA"/>
</dbReference>
<feature type="transmembrane region" description="Helical" evidence="1">
    <location>
        <begin position="482"/>
        <end position="500"/>
    </location>
</feature>
<feature type="transmembrane region" description="Helical" evidence="1">
    <location>
        <begin position="520"/>
        <end position="539"/>
    </location>
</feature>
<dbReference type="STRING" id="398511.BpOF4_09270"/>
<accession>D3FSE1</accession>
<sequence>MNPYNIRVLPVYKPVNNVDMSENYMKRLVVMAQKVGLLILIICLFIHIPVSAKNEQTLIIVIAPDLAFEDVKRILETEENKELWKEAAIGALNIKPDGPYSYLNSMVSIGSGRRAVGVQDWNSYEGNEKTEFNVTARELQIQLTGHVSSSSLIHPHFHRLVSKNDKSSYQPRVGILGDKLKETGINRFVLGHSDTIIEKIRYGSLLVIDSEGVVEGDYKQSVKKSPASPAGKEMDEAYLLSELQDRNGLIVIEWGDLHRLYEQRPLMMDSHFNKERDRQLTRLGTFIEQLRQQDQNGHTVWLLSPMMNKEAYDQKQQLAPLMIWDKEDGGYLTSNTTNQHYLVSNLDIAPSILAHFGLNDPRELPGHSMQKMNVGEEDIQKVLDHVDELTLIYQSRASVLSAYITTLVILLIVAGVLSFFRKPQIMGQNVLKMIILSALLSPIPFLIGSKLLIHIGITAFVFFVVIFSLGCGYVISRFKRNAITIVGGMLFVLISLDLLLGTPFMQRSYLGYDPIIGARYYGIGNEYAGIYIISGLALLSGFQSVKEKMSVMMVVALGAIQLILLGHSELGTNAGATLAAGIAYFFLLFRLLQFKWTLLRTILVGAASLLLLFSFLFVLQLTGNQTHIGAGFNRLFAGDLSYLLHTIERKVSMNWKIFRHSNWTQLFVTSYLVVMVMLIRKTLQKSHQLHALILQTGICASVALLILNDSGVVAAATSMFCVVCMHYYWLLEQKEKRGA</sequence>
<dbReference type="AlphaFoldDB" id="D3FSE1"/>
<dbReference type="Proteomes" id="UP000001544">
    <property type="component" value="Chromosome"/>
</dbReference>
<feature type="transmembrane region" description="Helical" evidence="1">
    <location>
        <begin position="551"/>
        <end position="568"/>
    </location>
</feature>
<protein>
    <submittedName>
        <fullName evidence="2">Uncharacterized protein</fullName>
    </submittedName>
</protein>
<feature type="transmembrane region" description="Helical" evidence="1">
    <location>
        <begin position="691"/>
        <end position="707"/>
    </location>
</feature>
<gene>
    <name evidence="2" type="ordered locus">BpOF4_09270</name>
</gene>
<keyword evidence="1" id="KW-0812">Transmembrane</keyword>
<keyword evidence="3" id="KW-1185">Reference proteome</keyword>
<evidence type="ECO:0000313" key="3">
    <source>
        <dbReference type="Proteomes" id="UP000001544"/>
    </source>
</evidence>
<keyword evidence="1" id="KW-0472">Membrane</keyword>
<name>D3FSE1_ALKPO</name>
<evidence type="ECO:0000256" key="1">
    <source>
        <dbReference type="SAM" id="Phobius"/>
    </source>
</evidence>